<keyword evidence="3" id="KW-1185">Reference proteome</keyword>
<organism evidence="2 3">
    <name type="scientific">Ophiocordyceps unilateralis</name>
    <name type="common">Zombie-ant fungus</name>
    <name type="synonym">Torrubia unilateralis</name>
    <dbReference type="NCBI Taxonomy" id="268505"/>
    <lineage>
        <taxon>Eukaryota</taxon>
        <taxon>Fungi</taxon>
        <taxon>Dikarya</taxon>
        <taxon>Ascomycota</taxon>
        <taxon>Pezizomycotina</taxon>
        <taxon>Sordariomycetes</taxon>
        <taxon>Hypocreomycetidae</taxon>
        <taxon>Hypocreales</taxon>
        <taxon>Ophiocordycipitaceae</taxon>
        <taxon>Ophiocordyceps</taxon>
    </lineage>
</organism>
<feature type="region of interest" description="Disordered" evidence="1">
    <location>
        <begin position="1"/>
        <end position="39"/>
    </location>
</feature>
<evidence type="ECO:0000256" key="1">
    <source>
        <dbReference type="SAM" id="MobiDB-lite"/>
    </source>
</evidence>
<proteinExistence type="predicted"/>
<accession>A0A2A9PBX8</accession>
<feature type="compositionally biased region" description="Polar residues" evidence="1">
    <location>
        <begin position="12"/>
        <end position="23"/>
    </location>
</feature>
<dbReference type="Proteomes" id="UP000037136">
    <property type="component" value="Unassembled WGS sequence"/>
</dbReference>
<reference evidence="2 3" key="1">
    <citation type="journal article" date="2015" name="BMC Genomics">
        <title>Gene expression during zombie ant biting behavior reflects the complexity underlying fungal parasitic behavioral manipulation.</title>
        <authorList>
            <person name="de Bekker C."/>
            <person name="Ohm R.A."/>
            <person name="Loreto R.G."/>
            <person name="Sebastian A."/>
            <person name="Albert I."/>
            <person name="Merrow M."/>
            <person name="Brachmann A."/>
            <person name="Hughes D.P."/>
        </authorList>
    </citation>
    <scope>NUCLEOTIDE SEQUENCE [LARGE SCALE GENOMIC DNA]</scope>
    <source>
        <strain evidence="2 3">SC16a</strain>
    </source>
</reference>
<evidence type="ECO:0000313" key="2">
    <source>
        <dbReference type="EMBL" id="PFH58370.1"/>
    </source>
</evidence>
<protein>
    <submittedName>
        <fullName evidence="2">Uncharacterized protein</fullName>
    </submittedName>
</protein>
<gene>
    <name evidence="2" type="ORF">XA68_13755</name>
</gene>
<evidence type="ECO:0000313" key="3">
    <source>
        <dbReference type="Proteomes" id="UP000037136"/>
    </source>
</evidence>
<dbReference type="EMBL" id="LAZP02000298">
    <property type="protein sequence ID" value="PFH58370.1"/>
    <property type="molecule type" value="Genomic_DNA"/>
</dbReference>
<reference evidence="2 3" key="2">
    <citation type="journal article" date="2017" name="Sci. Rep.">
        <title>Ant-infecting Ophiocordyceps genomes reveal a high diversity of potential behavioral manipulation genes and a possible major role for enterotoxins.</title>
        <authorList>
            <person name="de Bekker C."/>
            <person name="Ohm R.A."/>
            <person name="Evans H.C."/>
            <person name="Brachmann A."/>
            <person name="Hughes D.P."/>
        </authorList>
    </citation>
    <scope>NUCLEOTIDE SEQUENCE [LARGE SCALE GENOMIC DNA]</scope>
    <source>
        <strain evidence="2 3">SC16a</strain>
    </source>
</reference>
<name>A0A2A9PBX8_OPHUN</name>
<sequence>MAIKIARGASGETVSNRSSSAEFQVSARGKPAKGPMNVEPQVDARSKLGEKDAFDASSPCVFAFRLRRIVVHRSGHASQDKYAKCAMYGLDRELVGVEWRLGLMVDGVAEQYASADDFTGVEEGVLVSDNGEEVMLVKMNSS</sequence>
<dbReference type="OrthoDB" id="4500473at2759"/>
<comment type="caution">
    <text evidence="2">The sequence shown here is derived from an EMBL/GenBank/DDBJ whole genome shotgun (WGS) entry which is preliminary data.</text>
</comment>
<dbReference type="AlphaFoldDB" id="A0A2A9PBX8"/>